<keyword evidence="6" id="KW-1015">Disulfide bond</keyword>
<keyword evidence="12" id="KW-1185">Reference proteome</keyword>
<feature type="chain" id="PRO_5019750200" description="Immunoglobulin subtype domain-containing protein" evidence="10">
    <location>
        <begin position="17"/>
        <end position="196"/>
    </location>
</feature>
<proteinExistence type="predicted"/>
<dbReference type="EMBL" id="SCKG01000011">
    <property type="protein sequence ID" value="TDH06536.1"/>
    <property type="molecule type" value="Genomic_DNA"/>
</dbReference>
<dbReference type="GO" id="GO:0009897">
    <property type="term" value="C:external side of plasma membrane"/>
    <property type="evidence" value="ECO:0007669"/>
    <property type="project" value="TreeGrafter"/>
</dbReference>
<keyword evidence="4 9" id="KW-1133">Transmembrane helix</keyword>
<evidence type="ECO:0000256" key="2">
    <source>
        <dbReference type="ARBA" id="ARBA00022692"/>
    </source>
</evidence>
<dbReference type="Proteomes" id="UP000295070">
    <property type="component" value="Chromosome 11"/>
</dbReference>
<evidence type="ECO:0000256" key="9">
    <source>
        <dbReference type="SAM" id="Phobius"/>
    </source>
</evidence>
<evidence type="ECO:0008006" key="13">
    <source>
        <dbReference type="Google" id="ProtNLM"/>
    </source>
</evidence>
<evidence type="ECO:0000256" key="8">
    <source>
        <dbReference type="ARBA" id="ARBA00023319"/>
    </source>
</evidence>
<dbReference type="GO" id="GO:0050852">
    <property type="term" value="P:T cell receptor signaling pathway"/>
    <property type="evidence" value="ECO:0007669"/>
    <property type="project" value="TreeGrafter"/>
</dbReference>
<evidence type="ECO:0000256" key="5">
    <source>
        <dbReference type="ARBA" id="ARBA00023136"/>
    </source>
</evidence>
<organism evidence="11 12">
    <name type="scientific">Perca flavescens</name>
    <name type="common">American yellow perch</name>
    <name type="synonym">Morone flavescens</name>
    <dbReference type="NCBI Taxonomy" id="8167"/>
    <lineage>
        <taxon>Eukaryota</taxon>
        <taxon>Metazoa</taxon>
        <taxon>Chordata</taxon>
        <taxon>Craniata</taxon>
        <taxon>Vertebrata</taxon>
        <taxon>Euteleostomi</taxon>
        <taxon>Actinopterygii</taxon>
        <taxon>Neopterygii</taxon>
        <taxon>Teleostei</taxon>
        <taxon>Neoteleostei</taxon>
        <taxon>Acanthomorphata</taxon>
        <taxon>Eupercaria</taxon>
        <taxon>Perciformes</taxon>
        <taxon>Percoidei</taxon>
        <taxon>Percidae</taxon>
        <taxon>Percinae</taxon>
        <taxon>Perca</taxon>
    </lineage>
</organism>
<keyword evidence="3 10" id="KW-0732">Signal</keyword>
<evidence type="ECO:0000256" key="1">
    <source>
        <dbReference type="ARBA" id="ARBA00004479"/>
    </source>
</evidence>
<feature type="transmembrane region" description="Helical" evidence="9">
    <location>
        <begin position="145"/>
        <end position="169"/>
    </location>
</feature>
<dbReference type="PANTHER" id="PTHR11494">
    <property type="entry name" value="CYTOTOXIC T-LYMPHOCYTE PROTEIN"/>
    <property type="match status" value="1"/>
</dbReference>
<keyword evidence="8" id="KW-0393">Immunoglobulin domain</keyword>
<evidence type="ECO:0000256" key="6">
    <source>
        <dbReference type="ARBA" id="ARBA00023157"/>
    </source>
</evidence>
<keyword evidence="5 9" id="KW-0472">Membrane</keyword>
<feature type="signal peptide" evidence="10">
    <location>
        <begin position="1"/>
        <end position="16"/>
    </location>
</feature>
<evidence type="ECO:0000256" key="4">
    <source>
        <dbReference type="ARBA" id="ARBA00022989"/>
    </source>
</evidence>
<dbReference type="GO" id="GO:0042129">
    <property type="term" value="P:regulation of T cell proliferation"/>
    <property type="evidence" value="ECO:0007669"/>
    <property type="project" value="InterPro"/>
</dbReference>
<dbReference type="InterPro" id="IPR040216">
    <property type="entry name" value="CTLA4/CD28"/>
</dbReference>
<evidence type="ECO:0000313" key="12">
    <source>
        <dbReference type="Proteomes" id="UP000295070"/>
    </source>
</evidence>
<keyword evidence="7" id="KW-0325">Glycoprotein</keyword>
<reference evidence="11 12" key="1">
    <citation type="submission" date="2019-01" db="EMBL/GenBank/DDBJ databases">
        <title>A chromosome-scale genome assembly of the yellow perch, Perca flavescens.</title>
        <authorList>
            <person name="Feron R."/>
            <person name="Morvezen R."/>
            <person name="Bestin A."/>
            <person name="Haffray P."/>
            <person name="Klopp C."/>
            <person name="Zahm M."/>
            <person name="Cabau C."/>
            <person name="Roques C."/>
            <person name="Donnadieu C."/>
            <person name="Bouchez O."/>
            <person name="Christie M."/>
            <person name="Larson W."/>
            <person name="Guiguen Y."/>
        </authorList>
    </citation>
    <scope>NUCLEOTIDE SEQUENCE [LARGE SCALE GENOMIC DNA]</scope>
    <source>
        <strain evidence="11">YP-PL-M2</strain>
        <tissue evidence="11">Blood</tissue>
    </source>
</reference>
<evidence type="ECO:0000256" key="7">
    <source>
        <dbReference type="ARBA" id="ARBA00023180"/>
    </source>
</evidence>
<evidence type="ECO:0000256" key="3">
    <source>
        <dbReference type="ARBA" id="ARBA00022729"/>
    </source>
</evidence>
<dbReference type="PANTHER" id="PTHR11494:SF9">
    <property type="entry name" value="SI:DKEY-1H24.6"/>
    <property type="match status" value="1"/>
</dbReference>
<keyword evidence="2 9" id="KW-0812">Transmembrane</keyword>
<name>A0A484CST8_PERFV</name>
<evidence type="ECO:0000313" key="11">
    <source>
        <dbReference type="EMBL" id="TDH06536.1"/>
    </source>
</evidence>
<comment type="subcellular location">
    <subcellularLocation>
        <location evidence="1">Membrane</location>
        <topology evidence="1">Single-pass type I membrane protein</topology>
    </subcellularLocation>
</comment>
<gene>
    <name evidence="11" type="ORF">EPR50_G00114460</name>
</gene>
<comment type="caution">
    <text evidence="11">The sequence shown here is derived from an EMBL/GenBank/DDBJ whole genome shotgun (WGS) entry which is preliminary data.</text>
</comment>
<dbReference type="AlphaFoldDB" id="A0A484CST8"/>
<accession>A0A484CST8</accession>
<sequence>MRAGVLWMVMVCLSDGKVPQCSVRSTATVSKLSNVLVSCPSAIVSAEFKYQLLFNGHCISQIQLPKLDPAGSLFSGQFEVTANDSGEYICMGEVIYPPPHQKICHITEVIVAEKPSLAAVIDTVPVDNRTFPAVQPGCSPFIPEAVMWAGCGVLFLYGLSITCITIVIWRKMKRNEEDTNVYVNTRPGEVRKPYKV</sequence>
<evidence type="ECO:0000256" key="10">
    <source>
        <dbReference type="SAM" id="SignalP"/>
    </source>
</evidence>
<protein>
    <recommendedName>
        <fullName evidence="13">Immunoglobulin subtype domain-containing protein</fullName>
    </recommendedName>
</protein>